<comment type="caution">
    <text evidence="1">The sequence shown here is derived from an EMBL/GenBank/DDBJ whole genome shotgun (WGS) entry which is preliminary data.</text>
</comment>
<gene>
    <name evidence="1" type="ORF">NIES30_18990</name>
</gene>
<accession>A0A1U7J1B5</accession>
<evidence type="ECO:0000313" key="2">
    <source>
        <dbReference type="Proteomes" id="UP000185557"/>
    </source>
</evidence>
<dbReference type="STRING" id="549789.NIES30_18990"/>
<name>A0A1U7J1B5_9CYAN</name>
<dbReference type="EMBL" id="MRCG01000016">
    <property type="protein sequence ID" value="OKH45618.1"/>
    <property type="molecule type" value="Genomic_DNA"/>
</dbReference>
<reference evidence="1 2" key="1">
    <citation type="submission" date="2016-11" db="EMBL/GenBank/DDBJ databases">
        <title>Draft Genome Sequences of Nine Cyanobacterial Strains from Diverse Habitats.</title>
        <authorList>
            <person name="Zhu T."/>
            <person name="Hou S."/>
            <person name="Lu X."/>
            <person name="Hess W.R."/>
        </authorList>
    </citation>
    <scope>NUCLEOTIDE SEQUENCE [LARGE SCALE GENOMIC DNA]</scope>
    <source>
        <strain evidence="1 2">NIES-30</strain>
    </source>
</reference>
<evidence type="ECO:0000313" key="1">
    <source>
        <dbReference type="EMBL" id="OKH45618.1"/>
    </source>
</evidence>
<sequence>MTTTAATLRNQILEEINDLPVETLAEIFAYVQSLRTGPNMTSQDEVWQAYLESEQEREEVYRRLADF</sequence>
<protein>
    <submittedName>
        <fullName evidence="1">DUF2281 domain-containing protein</fullName>
    </submittedName>
</protein>
<proteinExistence type="predicted"/>
<dbReference type="AlphaFoldDB" id="A0A1U7J1B5"/>
<organism evidence="1 2">
    <name type="scientific">Phormidium tenue NIES-30</name>
    <dbReference type="NCBI Taxonomy" id="549789"/>
    <lineage>
        <taxon>Bacteria</taxon>
        <taxon>Bacillati</taxon>
        <taxon>Cyanobacteriota</taxon>
        <taxon>Cyanophyceae</taxon>
        <taxon>Oscillatoriophycideae</taxon>
        <taxon>Oscillatoriales</taxon>
        <taxon>Oscillatoriaceae</taxon>
        <taxon>Phormidium</taxon>
    </lineage>
</organism>
<dbReference type="OrthoDB" id="9813823at2"/>
<keyword evidence="2" id="KW-1185">Reference proteome</keyword>
<dbReference type="RefSeq" id="WP_073610022.1">
    <property type="nucleotide sequence ID" value="NZ_MRCG01000016.1"/>
</dbReference>
<dbReference type="Proteomes" id="UP000185557">
    <property type="component" value="Unassembled WGS sequence"/>
</dbReference>